<feature type="transmembrane region" description="Helical" evidence="1">
    <location>
        <begin position="59"/>
        <end position="77"/>
    </location>
</feature>
<dbReference type="RefSeq" id="WP_195873026.1">
    <property type="nucleotide sequence ID" value="NZ_CP045503.2"/>
</dbReference>
<dbReference type="EMBL" id="CP045503">
    <property type="protein sequence ID" value="QPG58326.1"/>
    <property type="molecule type" value="Genomic_DNA"/>
</dbReference>
<evidence type="ECO:0000256" key="1">
    <source>
        <dbReference type="SAM" id="Phobius"/>
    </source>
</evidence>
<keyword evidence="1" id="KW-1133">Transmembrane helix</keyword>
<feature type="transmembrane region" description="Helical" evidence="1">
    <location>
        <begin position="15"/>
        <end position="39"/>
    </location>
</feature>
<dbReference type="InterPro" id="IPR027417">
    <property type="entry name" value="P-loop_NTPase"/>
</dbReference>
<dbReference type="Proteomes" id="UP000316416">
    <property type="component" value="Chromosome"/>
</dbReference>
<reference evidence="3" key="1">
    <citation type="submission" date="2021-07" db="EMBL/GenBank/DDBJ databases">
        <title>Shewanella sp. YLB-07 whole genome sequence.</title>
        <authorList>
            <person name="Yu L."/>
        </authorList>
    </citation>
    <scope>NUCLEOTIDE SEQUENCE</scope>
    <source>
        <strain evidence="3">YLB-08</strain>
    </source>
</reference>
<dbReference type="Pfam" id="PF07693">
    <property type="entry name" value="KAP_NTPase"/>
    <property type="match status" value="1"/>
</dbReference>
<gene>
    <name evidence="3" type="ORF">FM038_013380</name>
</gene>
<keyword evidence="4" id="KW-1185">Reference proteome</keyword>
<keyword evidence="1" id="KW-0472">Membrane</keyword>
<dbReference type="InterPro" id="IPR011646">
    <property type="entry name" value="KAP_P-loop"/>
</dbReference>
<sequence>MATTRTFRFLAGKRWFSVFLCSAVAFLIVTLLAQFTWVSQGYLTFATFISELPFELQCMVSFLAGLVISVFLTKLYVCNKNRAIIFNPMYPPITISIAFIPLFLAVISLFQNALTPFFNSNFLCQSIVQLAICFAGIAVSNLCAIFCKFYATNKAKKNQILSPKASDKPMDLGTESGLKEWLSDDSPIESKNDLDDNYKIYVKRIKDRIMQNTNASIALCGVFGVGKSSIIKCLVNELESTDFRDRKFIHCNIDCWGVNTSDITQFVLSNIIDKINNEIDMSAFKKLPAHYKEALKNGGESLKLLSIFLDEHTNPTKELESLNGVLASCNLRVLVTLQDLDRNNDATDNLNNLAALLDRLKPLESFSFIIAMEYKPEYSDIIVKVTDYREDVIPSNFASHIEKSLACFEKRLFNKNFRLPNHPTVLTYKQLYKTNPARYRRRINTPVIQINELIPSYRVLKDVLRRVDSMWNEEGILGEVELVTLMLIVTLRETNPSLFDLLLKNSDGLMGNLTRPEHKALGKTDDLPGGDVSNLVDDICKGNAFDKAIIMNLFNLEQASSRQGQLAYNKRTSSTEQTIMNRSDNVSYLNRILLEKVPTKEVRDQDVIKDLIMAKKGHIDPLVIKLSAQPDYFSSYDRFRCVFLSKSESTYESILKQAVESPSGSNGISRDWLYQAFFEALTKENRVSLTTWLLVNFLQNDIVMFFAYINDNDSNNQYKITSVLLDGENNAIISAAVNNLERFTGESFYEMGEIFCPLNSSRTACDCSDLVGALLNRNSVISLQYATLYFNCKCLDLKTFQEIHSKIGAVDGSDFSSGIENINSDFKTRNKVLEQLSSIIDKRKADATVDSVSEMTLSVP</sequence>
<feature type="transmembrane region" description="Helical" evidence="1">
    <location>
        <begin position="127"/>
        <end position="151"/>
    </location>
</feature>
<accession>A0ABX6V6S4</accession>
<feature type="domain" description="KAP NTPase" evidence="2">
    <location>
        <begin position="201"/>
        <end position="373"/>
    </location>
</feature>
<organism evidence="3 4">
    <name type="scientific">Shewanella eurypsychrophilus</name>
    <dbReference type="NCBI Taxonomy" id="2593656"/>
    <lineage>
        <taxon>Bacteria</taxon>
        <taxon>Pseudomonadati</taxon>
        <taxon>Pseudomonadota</taxon>
        <taxon>Gammaproteobacteria</taxon>
        <taxon>Alteromonadales</taxon>
        <taxon>Shewanellaceae</taxon>
        <taxon>Shewanella</taxon>
    </lineage>
</organism>
<protein>
    <submittedName>
        <fullName evidence="3">KAP family NTPase</fullName>
    </submittedName>
</protein>
<dbReference type="SUPFAM" id="SSF52540">
    <property type="entry name" value="P-loop containing nucleoside triphosphate hydrolases"/>
    <property type="match status" value="1"/>
</dbReference>
<feature type="transmembrane region" description="Helical" evidence="1">
    <location>
        <begin position="89"/>
        <end position="107"/>
    </location>
</feature>
<evidence type="ECO:0000313" key="3">
    <source>
        <dbReference type="EMBL" id="QPG58326.1"/>
    </source>
</evidence>
<evidence type="ECO:0000259" key="2">
    <source>
        <dbReference type="Pfam" id="PF07693"/>
    </source>
</evidence>
<evidence type="ECO:0000313" key="4">
    <source>
        <dbReference type="Proteomes" id="UP000316416"/>
    </source>
</evidence>
<proteinExistence type="predicted"/>
<keyword evidence="1" id="KW-0812">Transmembrane</keyword>
<dbReference type="Gene3D" id="3.40.50.300">
    <property type="entry name" value="P-loop containing nucleotide triphosphate hydrolases"/>
    <property type="match status" value="1"/>
</dbReference>
<name>A0ABX6V6S4_9GAMM</name>